<keyword evidence="1" id="KW-0472">Membrane</keyword>
<name>A0A1H4CUX6_9BACT</name>
<dbReference type="STRING" id="408074.SAMN05660909_02830"/>
<keyword evidence="1" id="KW-0812">Transmembrane</keyword>
<gene>
    <name evidence="2" type="ORF">SAMN05660909_02830</name>
</gene>
<dbReference type="EMBL" id="FNRL01000011">
    <property type="protein sequence ID" value="SEA64233.1"/>
    <property type="molecule type" value="Genomic_DNA"/>
</dbReference>
<dbReference type="OrthoDB" id="671263at2"/>
<evidence type="ECO:0000313" key="2">
    <source>
        <dbReference type="EMBL" id="SEA64233.1"/>
    </source>
</evidence>
<evidence type="ECO:0000256" key="1">
    <source>
        <dbReference type="SAM" id="Phobius"/>
    </source>
</evidence>
<feature type="transmembrane region" description="Helical" evidence="1">
    <location>
        <begin position="7"/>
        <end position="30"/>
    </location>
</feature>
<proteinExistence type="predicted"/>
<dbReference type="RefSeq" id="WP_139170164.1">
    <property type="nucleotide sequence ID" value="NZ_BKAT01000017.1"/>
</dbReference>
<sequence>MKTSNKLLIAFGGWIFAMLLFSAIVLRVNYSKGITNTHKRAPEEAIKIATLQPFRVLVLNGEGASQERVHIQHSDEYGIAGINKEQYQVKGDTLFIRIAGNSNGTLLCPAIETIEAHNTNWDISMSDFKDLPQLSFSSTAAGFARIYNSEIRSLKFSGAQQTSLEVGEDCKIDSADITIQKHGNLYFRPGNKYADIKVDSLNELQISGEALKSIKTIK</sequence>
<evidence type="ECO:0000313" key="3">
    <source>
        <dbReference type="Proteomes" id="UP000199656"/>
    </source>
</evidence>
<dbReference type="Proteomes" id="UP000199656">
    <property type="component" value="Unassembled WGS sequence"/>
</dbReference>
<reference evidence="3" key="1">
    <citation type="submission" date="2016-10" db="EMBL/GenBank/DDBJ databases">
        <authorList>
            <person name="Varghese N."/>
            <person name="Submissions S."/>
        </authorList>
    </citation>
    <scope>NUCLEOTIDE SEQUENCE [LARGE SCALE GENOMIC DNA]</scope>
    <source>
        <strain evidence="3">DSM 23920</strain>
    </source>
</reference>
<accession>A0A1H4CUX6</accession>
<keyword evidence="1" id="KW-1133">Transmembrane helix</keyword>
<organism evidence="2 3">
    <name type="scientific">Chitinophaga terrae</name>
    <name type="common">ex Kim and Jung 2007</name>
    <dbReference type="NCBI Taxonomy" id="408074"/>
    <lineage>
        <taxon>Bacteria</taxon>
        <taxon>Pseudomonadati</taxon>
        <taxon>Bacteroidota</taxon>
        <taxon>Chitinophagia</taxon>
        <taxon>Chitinophagales</taxon>
        <taxon>Chitinophagaceae</taxon>
        <taxon>Chitinophaga</taxon>
    </lineage>
</organism>
<keyword evidence="3" id="KW-1185">Reference proteome</keyword>
<protein>
    <submittedName>
        <fullName evidence="2">Uncharacterized protein</fullName>
    </submittedName>
</protein>
<dbReference type="AlphaFoldDB" id="A0A1H4CUX6"/>